<organism evidence="4 5">
    <name type="scientific">Candidatus Gallitreponema excrementavium</name>
    <dbReference type="NCBI Taxonomy" id="2840840"/>
    <lineage>
        <taxon>Bacteria</taxon>
        <taxon>Pseudomonadati</taxon>
        <taxon>Spirochaetota</taxon>
        <taxon>Spirochaetia</taxon>
        <taxon>Spirochaetales</taxon>
        <taxon>Candidatus Gallitreponema</taxon>
    </lineage>
</organism>
<dbReference type="GO" id="GO:0003677">
    <property type="term" value="F:DNA binding"/>
    <property type="evidence" value="ECO:0007669"/>
    <property type="project" value="InterPro"/>
</dbReference>
<dbReference type="PANTHER" id="PTHR30545">
    <property type="entry name" value="SUGAR FERMENTATION STIMULATION PROTEIN A"/>
    <property type="match status" value="1"/>
</dbReference>
<feature type="domain" description="SfsA N-terminal OB" evidence="3">
    <location>
        <begin position="12"/>
        <end position="71"/>
    </location>
</feature>
<evidence type="ECO:0000256" key="1">
    <source>
        <dbReference type="HAMAP-Rule" id="MF_00095"/>
    </source>
</evidence>
<name>A0A9D9N319_9SPIR</name>
<dbReference type="InterPro" id="IPR040452">
    <property type="entry name" value="SfsA_C"/>
</dbReference>
<dbReference type="Gene3D" id="2.40.50.580">
    <property type="match status" value="1"/>
</dbReference>
<proteinExistence type="inferred from homology"/>
<evidence type="ECO:0000259" key="2">
    <source>
        <dbReference type="Pfam" id="PF03749"/>
    </source>
</evidence>
<dbReference type="AlphaFoldDB" id="A0A9D9N319"/>
<reference evidence="4" key="1">
    <citation type="submission" date="2020-10" db="EMBL/GenBank/DDBJ databases">
        <authorList>
            <person name="Gilroy R."/>
        </authorList>
    </citation>
    <scope>NUCLEOTIDE SEQUENCE</scope>
    <source>
        <strain evidence="4">10532</strain>
    </source>
</reference>
<comment type="similarity">
    <text evidence="1">Belongs to the SfsA family.</text>
</comment>
<dbReference type="Pfam" id="PF03749">
    <property type="entry name" value="SfsA"/>
    <property type="match status" value="1"/>
</dbReference>
<dbReference type="CDD" id="cd22359">
    <property type="entry name" value="SfsA-like_bacterial"/>
    <property type="match status" value="1"/>
</dbReference>
<sequence>MKYGKILQGTFINRPNRFIAEVEINGKTEKIHVKNTGRCRELLIKGASVYLEQSKNPKRKTLFDLIAVEKTQKENSIKKNYKPGTVFPLLINMDSQAPNKIAGEWIKESGYFNRIKYLKPEYSIGKSRFDFYLEYLDKKDREHKMIIEVKGVTLEKNGIAMFPDAPTERSLKHIKELTRLCKTYETAVIFVIQMKGPKIFMPNYETHREFALSLKEAFEQGVKLIAFDTKVTPDKVLFDTPV</sequence>
<dbReference type="PANTHER" id="PTHR30545:SF2">
    <property type="entry name" value="SUGAR FERMENTATION STIMULATION PROTEIN A"/>
    <property type="match status" value="1"/>
</dbReference>
<reference evidence="4" key="2">
    <citation type="journal article" date="2021" name="PeerJ">
        <title>Extensive microbial diversity within the chicken gut microbiome revealed by metagenomics and culture.</title>
        <authorList>
            <person name="Gilroy R."/>
            <person name="Ravi A."/>
            <person name="Getino M."/>
            <person name="Pursley I."/>
            <person name="Horton D.L."/>
            <person name="Alikhan N.F."/>
            <person name="Baker D."/>
            <person name="Gharbi K."/>
            <person name="Hall N."/>
            <person name="Watson M."/>
            <person name="Adriaenssens E.M."/>
            <person name="Foster-Nyarko E."/>
            <person name="Jarju S."/>
            <person name="Secka A."/>
            <person name="Antonio M."/>
            <person name="Oren A."/>
            <person name="Chaudhuri R.R."/>
            <person name="La Ragione R."/>
            <person name="Hildebrand F."/>
            <person name="Pallen M.J."/>
        </authorList>
    </citation>
    <scope>NUCLEOTIDE SEQUENCE</scope>
    <source>
        <strain evidence="4">10532</strain>
    </source>
</reference>
<comment type="caution">
    <text evidence="4">The sequence shown here is derived from an EMBL/GenBank/DDBJ whole genome shotgun (WGS) entry which is preliminary data.</text>
</comment>
<gene>
    <name evidence="1 4" type="primary">sfsA</name>
    <name evidence="4" type="ORF">IAA81_09085</name>
</gene>
<evidence type="ECO:0000313" key="4">
    <source>
        <dbReference type="EMBL" id="MBO8458360.1"/>
    </source>
</evidence>
<dbReference type="EMBL" id="JADIMM010000106">
    <property type="protein sequence ID" value="MBO8458360.1"/>
    <property type="molecule type" value="Genomic_DNA"/>
</dbReference>
<dbReference type="InterPro" id="IPR041465">
    <property type="entry name" value="SfsA_N"/>
</dbReference>
<accession>A0A9D9N319</accession>
<evidence type="ECO:0000313" key="5">
    <source>
        <dbReference type="Proteomes" id="UP000823638"/>
    </source>
</evidence>
<dbReference type="Proteomes" id="UP000823638">
    <property type="component" value="Unassembled WGS sequence"/>
</dbReference>
<dbReference type="Pfam" id="PF17746">
    <property type="entry name" value="SfsA_N"/>
    <property type="match status" value="1"/>
</dbReference>
<dbReference type="InterPro" id="IPR005224">
    <property type="entry name" value="SfsA"/>
</dbReference>
<protein>
    <recommendedName>
        <fullName evidence="1">Sugar fermentation stimulation protein homolog</fullName>
    </recommendedName>
</protein>
<evidence type="ECO:0000259" key="3">
    <source>
        <dbReference type="Pfam" id="PF17746"/>
    </source>
</evidence>
<dbReference type="NCBIfam" id="TIGR00230">
    <property type="entry name" value="sfsA"/>
    <property type="match status" value="1"/>
</dbReference>
<feature type="domain" description="Sugar fermentation stimulation protein C-terminal" evidence="2">
    <location>
        <begin position="96"/>
        <end position="234"/>
    </location>
</feature>
<dbReference type="Gene3D" id="3.40.1350.60">
    <property type="match status" value="1"/>
</dbReference>
<dbReference type="HAMAP" id="MF_00095">
    <property type="entry name" value="SfsA"/>
    <property type="match status" value="1"/>
</dbReference>